<evidence type="ECO:0000313" key="6">
    <source>
        <dbReference type="Proteomes" id="UP000001514"/>
    </source>
</evidence>
<dbReference type="HOGENOM" id="CLU_001724_3_0_1"/>
<keyword evidence="6" id="KW-1185">Reference proteome</keyword>
<organism evidence="6">
    <name type="scientific">Selaginella moellendorffii</name>
    <name type="common">Spikemoss</name>
    <dbReference type="NCBI Taxonomy" id="88036"/>
    <lineage>
        <taxon>Eukaryota</taxon>
        <taxon>Viridiplantae</taxon>
        <taxon>Streptophyta</taxon>
        <taxon>Embryophyta</taxon>
        <taxon>Tracheophyta</taxon>
        <taxon>Lycopodiopsida</taxon>
        <taxon>Selaginellales</taxon>
        <taxon>Selaginellaceae</taxon>
        <taxon>Selaginella</taxon>
    </lineage>
</organism>
<evidence type="ECO:0000256" key="1">
    <source>
        <dbReference type="ARBA" id="ARBA00009995"/>
    </source>
</evidence>
<dbReference type="SUPFAM" id="SSF53756">
    <property type="entry name" value="UDP-Glycosyltransferase/glycogen phosphorylase"/>
    <property type="match status" value="1"/>
</dbReference>
<dbReference type="EC" id="2.4.1.-" evidence="4"/>
<dbReference type="Gramene" id="EFJ29949">
    <property type="protein sequence ID" value="EFJ29949"/>
    <property type="gene ID" value="SELMODRAFT_440629"/>
</dbReference>
<accession>D8RD37</accession>
<evidence type="ECO:0000256" key="3">
    <source>
        <dbReference type="RuleBase" id="RU003718"/>
    </source>
</evidence>
<dbReference type="PANTHER" id="PTHR11926:SF774">
    <property type="entry name" value="UDP-GLYCOSYLTRANSFERASE 85A1-RELATED"/>
    <property type="match status" value="1"/>
</dbReference>
<dbReference type="InterPro" id="IPR035595">
    <property type="entry name" value="UDP_glycos_trans_CS"/>
</dbReference>
<dbReference type="PANTHER" id="PTHR11926">
    <property type="entry name" value="GLUCOSYL/GLUCURONOSYL TRANSFERASES"/>
    <property type="match status" value="1"/>
</dbReference>
<dbReference type="PROSITE" id="PS00375">
    <property type="entry name" value="UDPGT"/>
    <property type="match status" value="1"/>
</dbReference>
<keyword evidence="3" id="KW-0328">Glycosyltransferase</keyword>
<comment type="similarity">
    <text evidence="1 3">Belongs to the UDP-glycosyltransferase family.</text>
</comment>
<evidence type="ECO:0000256" key="4">
    <source>
        <dbReference type="RuleBase" id="RU362057"/>
    </source>
</evidence>
<protein>
    <recommendedName>
        <fullName evidence="4">Glycosyltransferase</fullName>
        <ecNumber evidence="4">2.4.1.-</ecNumber>
    </recommendedName>
</protein>
<dbReference type="CDD" id="cd03784">
    <property type="entry name" value="GT1_Gtf-like"/>
    <property type="match status" value="1"/>
</dbReference>
<dbReference type="KEGG" id="smo:SELMODRAFT_440629"/>
<gene>
    <name evidence="5" type="ORF">SELMODRAFT_440629</name>
</gene>
<evidence type="ECO:0000256" key="2">
    <source>
        <dbReference type="ARBA" id="ARBA00022679"/>
    </source>
</evidence>
<dbReference type="eggNOG" id="KOG1192">
    <property type="taxonomic scope" value="Eukaryota"/>
</dbReference>
<dbReference type="EMBL" id="GL377576">
    <property type="protein sequence ID" value="EFJ29949.1"/>
    <property type="molecule type" value="Genomic_DNA"/>
</dbReference>
<dbReference type="Gene3D" id="3.40.50.2000">
    <property type="entry name" value="Glycogen Phosphorylase B"/>
    <property type="match status" value="2"/>
</dbReference>
<dbReference type="GO" id="GO:0035251">
    <property type="term" value="F:UDP-glucosyltransferase activity"/>
    <property type="evidence" value="ECO:0000318"/>
    <property type="project" value="GO_Central"/>
</dbReference>
<evidence type="ECO:0000313" key="5">
    <source>
        <dbReference type="EMBL" id="EFJ29949.1"/>
    </source>
</evidence>
<dbReference type="FunFam" id="3.40.50.2000:FF:000060">
    <property type="entry name" value="Glycosyltransferase"/>
    <property type="match status" value="1"/>
</dbReference>
<dbReference type="Proteomes" id="UP000001514">
    <property type="component" value="Unassembled WGS sequence"/>
</dbReference>
<name>D8RD37_SELML</name>
<keyword evidence="2 3" id="KW-0808">Transferase</keyword>
<proteinExistence type="inferred from homology"/>
<dbReference type="OMA" id="EEWLHEI"/>
<reference evidence="5 6" key="1">
    <citation type="journal article" date="2011" name="Science">
        <title>The Selaginella genome identifies genetic changes associated with the evolution of vascular plants.</title>
        <authorList>
            <person name="Banks J.A."/>
            <person name="Nishiyama T."/>
            <person name="Hasebe M."/>
            <person name="Bowman J.L."/>
            <person name="Gribskov M."/>
            <person name="dePamphilis C."/>
            <person name="Albert V.A."/>
            <person name="Aono N."/>
            <person name="Aoyama T."/>
            <person name="Ambrose B.A."/>
            <person name="Ashton N.W."/>
            <person name="Axtell M.J."/>
            <person name="Barker E."/>
            <person name="Barker M.S."/>
            <person name="Bennetzen J.L."/>
            <person name="Bonawitz N.D."/>
            <person name="Chapple C."/>
            <person name="Cheng C."/>
            <person name="Correa L.G."/>
            <person name="Dacre M."/>
            <person name="DeBarry J."/>
            <person name="Dreyer I."/>
            <person name="Elias M."/>
            <person name="Engstrom E.M."/>
            <person name="Estelle M."/>
            <person name="Feng L."/>
            <person name="Finet C."/>
            <person name="Floyd S.K."/>
            <person name="Frommer W.B."/>
            <person name="Fujita T."/>
            <person name="Gramzow L."/>
            <person name="Gutensohn M."/>
            <person name="Harholt J."/>
            <person name="Hattori M."/>
            <person name="Heyl A."/>
            <person name="Hirai T."/>
            <person name="Hiwatashi Y."/>
            <person name="Ishikawa M."/>
            <person name="Iwata M."/>
            <person name="Karol K.G."/>
            <person name="Koehler B."/>
            <person name="Kolukisaoglu U."/>
            <person name="Kubo M."/>
            <person name="Kurata T."/>
            <person name="Lalonde S."/>
            <person name="Li K."/>
            <person name="Li Y."/>
            <person name="Litt A."/>
            <person name="Lyons E."/>
            <person name="Manning G."/>
            <person name="Maruyama T."/>
            <person name="Michael T.P."/>
            <person name="Mikami K."/>
            <person name="Miyazaki S."/>
            <person name="Morinaga S."/>
            <person name="Murata T."/>
            <person name="Mueller-Roeber B."/>
            <person name="Nelson D.R."/>
            <person name="Obara M."/>
            <person name="Oguri Y."/>
            <person name="Olmstead R.G."/>
            <person name="Onodera N."/>
            <person name="Petersen B.L."/>
            <person name="Pils B."/>
            <person name="Prigge M."/>
            <person name="Rensing S.A."/>
            <person name="Riano-Pachon D.M."/>
            <person name="Roberts A.W."/>
            <person name="Sato Y."/>
            <person name="Scheller H.V."/>
            <person name="Schulz B."/>
            <person name="Schulz C."/>
            <person name="Shakirov E.V."/>
            <person name="Shibagaki N."/>
            <person name="Shinohara N."/>
            <person name="Shippen D.E."/>
            <person name="Soerensen I."/>
            <person name="Sotooka R."/>
            <person name="Sugimoto N."/>
            <person name="Sugita M."/>
            <person name="Sumikawa N."/>
            <person name="Tanurdzic M."/>
            <person name="Theissen G."/>
            <person name="Ulvskov P."/>
            <person name="Wakazuki S."/>
            <person name="Weng J.K."/>
            <person name="Willats W.W."/>
            <person name="Wipf D."/>
            <person name="Wolf P.G."/>
            <person name="Yang L."/>
            <person name="Zimmer A.D."/>
            <person name="Zhu Q."/>
            <person name="Mitros T."/>
            <person name="Hellsten U."/>
            <person name="Loque D."/>
            <person name="Otillar R."/>
            <person name="Salamov A."/>
            <person name="Schmutz J."/>
            <person name="Shapiro H."/>
            <person name="Lindquist E."/>
            <person name="Lucas S."/>
            <person name="Rokhsar D."/>
            <person name="Grigoriev I.V."/>
        </authorList>
    </citation>
    <scope>NUCLEOTIDE SEQUENCE [LARGE SCALE GENOMIC DNA]</scope>
</reference>
<dbReference type="Pfam" id="PF00201">
    <property type="entry name" value="UDPGT"/>
    <property type="match status" value="1"/>
</dbReference>
<sequence length="457" mass="50592">MAAPPHRHALVFPIDGPGHLNALLPLSDRLADEEHGLQITVVLPQVTVDRNRAPLEREHPRMGFVGVPDGRADVGFKSIGEVFKSLDRMREPLEDLLQSLDPPATLIIADGFVGWMQDVADKFGIPRVCFWASSATCEILYFNLPFLISRGYVPLKDPENAHELITIIPGLHPARRKDLPHCFLHEAQGLELMTSFSQRTVEALCVIGNTFEELEAEAVAANQEKLRYFPIGPLLPSWFFQDEHLPEPTEEGDVSCIDWLDKQSPGSILYIAFGSGARLATEQADRLLKALEAAKFGFLWVFKDPDDDALLRKAQSLEGSRVVPWAPQLRVLRHDSVGGFLSHSGWNSTMEAICSGVPLLTWPRFAEQNLNAKMVVDKWKIGLEINNDDPNALVEPDKLVQVMNAVMDGGQVSKELKANAMKLSEAAKGAASQGGSSHKNLLEFIEYSKNQAKKQQG</sequence>
<dbReference type="InterPro" id="IPR002213">
    <property type="entry name" value="UDP_glucos_trans"/>
</dbReference>
<dbReference type="InParanoid" id="D8RD37"/>
<dbReference type="OrthoDB" id="5835829at2759"/>
<dbReference type="AlphaFoldDB" id="D8RD37"/>